<comment type="function">
    <text evidence="5">An accessory protein needed during the final step in the assembly of 30S ribosomal subunit, possibly for assembly of the head region. Essential for efficient processing of 16S rRNA. May be needed both before and after RbfA during the maturation of 16S rRNA. It has affinity for free ribosomal 30S subunits but not for 70S ribosomes.</text>
</comment>
<dbReference type="STRING" id="483547.GSUB_13100"/>
<dbReference type="InterPro" id="IPR009000">
    <property type="entry name" value="Transl_B-barrel_sf"/>
</dbReference>
<dbReference type="NCBIfam" id="TIGR02273">
    <property type="entry name" value="16S_RimM"/>
    <property type="match status" value="1"/>
</dbReference>
<dbReference type="PANTHER" id="PTHR33692:SF1">
    <property type="entry name" value="RIBOSOME MATURATION FACTOR RIMM"/>
    <property type="match status" value="1"/>
</dbReference>
<dbReference type="InterPro" id="IPR036976">
    <property type="entry name" value="RimM_N_sf"/>
</dbReference>
<dbReference type="InterPro" id="IPR011033">
    <property type="entry name" value="PRC_barrel-like_sf"/>
</dbReference>
<dbReference type="GO" id="GO:0005840">
    <property type="term" value="C:ribosome"/>
    <property type="evidence" value="ECO:0007669"/>
    <property type="project" value="InterPro"/>
</dbReference>
<evidence type="ECO:0000259" key="7">
    <source>
        <dbReference type="Pfam" id="PF24986"/>
    </source>
</evidence>
<dbReference type="GO" id="GO:0005737">
    <property type="term" value="C:cytoplasm"/>
    <property type="evidence" value="ECO:0007669"/>
    <property type="project" value="UniProtKB-SubCell"/>
</dbReference>
<evidence type="ECO:0000256" key="1">
    <source>
        <dbReference type="ARBA" id="ARBA00022490"/>
    </source>
</evidence>
<evidence type="ECO:0000256" key="5">
    <source>
        <dbReference type="HAMAP-Rule" id="MF_00014"/>
    </source>
</evidence>
<proteinExistence type="inferred from homology"/>
<evidence type="ECO:0000256" key="4">
    <source>
        <dbReference type="ARBA" id="ARBA00023186"/>
    </source>
</evidence>
<keyword evidence="1 5" id="KW-0963">Cytoplasm</keyword>
<dbReference type="GO" id="GO:0006364">
    <property type="term" value="P:rRNA processing"/>
    <property type="evidence" value="ECO:0007669"/>
    <property type="project" value="UniProtKB-UniRule"/>
</dbReference>
<dbReference type="HOGENOM" id="CLU_077636_1_0_7"/>
<comment type="subunit">
    <text evidence="5">Binds ribosomal protein uS19.</text>
</comment>
<dbReference type="OrthoDB" id="9783509at2"/>
<dbReference type="Gene3D" id="2.30.30.240">
    <property type="entry name" value="PRC-barrel domain"/>
    <property type="match status" value="1"/>
</dbReference>
<comment type="domain">
    <text evidence="5">The PRC barrel domain binds ribosomal protein uS19.</text>
</comment>
<keyword evidence="3 5" id="KW-0698">rRNA processing</keyword>
<dbReference type="GO" id="GO:0043022">
    <property type="term" value="F:ribosome binding"/>
    <property type="evidence" value="ECO:0007669"/>
    <property type="project" value="InterPro"/>
</dbReference>
<gene>
    <name evidence="5" type="primary">rimM</name>
    <name evidence="8" type="ORF">GSUB_13100</name>
</gene>
<keyword evidence="9" id="KW-1185">Reference proteome</keyword>
<feature type="domain" description="Ribosome maturation factor RimM PRC barrel" evidence="7">
    <location>
        <begin position="105"/>
        <end position="172"/>
    </location>
</feature>
<organism evidence="8 9">
    <name type="scientific">Geoalkalibacter subterraneus</name>
    <dbReference type="NCBI Taxonomy" id="483547"/>
    <lineage>
        <taxon>Bacteria</taxon>
        <taxon>Pseudomonadati</taxon>
        <taxon>Thermodesulfobacteriota</taxon>
        <taxon>Desulfuromonadia</taxon>
        <taxon>Desulfuromonadales</taxon>
        <taxon>Geoalkalibacteraceae</taxon>
        <taxon>Geoalkalibacter</taxon>
    </lineage>
</organism>
<sequence>MNRSGSSLFKVGVVTGTHGLRGDLKVRTLTSGSDSLCHARFVELRPAEGGSTQRFTPARATPHKNVMLLRLQGREDINVVQEWIGAEVWMDRADLPELDEDESYWFELEGLRVIDATLGEIGVLEEMFTTPAHDIYVVRGPFGEVLVPAVEEFIKAVDFDQALLRVDLPQGLVNLEERRDPA</sequence>
<accession>A0A0B5FT26</accession>
<comment type="similarity">
    <text evidence="5">Belongs to the RimM family.</text>
</comment>
<dbReference type="Gene3D" id="2.40.30.60">
    <property type="entry name" value="RimM"/>
    <property type="match status" value="1"/>
</dbReference>
<dbReference type="Proteomes" id="UP000035036">
    <property type="component" value="Chromosome"/>
</dbReference>
<feature type="domain" description="RimM N-terminal" evidence="6">
    <location>
        <begin position="11"/>
        <end position="93"/>
    </location>
</feature>
<reference evidence="8 9" key="1">
    <citation type="journal article" date="2015" name="Genome Announc.">
        <title>Genomes of Geoalkalibacter ferrihydriticus Z-0531T and Geoalkalibacter subterraneus Red1T, Two Haloalkaliphilic Metal-Reducing Deltaproteobacteria.</title>
        <authorList>
            <person name="Badalamenti J.P."/>
            <person name="Krajmalnik-Brown R."/>
            <person name="Torres C.I."/>
            <person name="Bond D.R."/>
        </authorList>
    </citation>
    <scope>NUCLEOTIDE SEQUENCE [LARGE SCALE GENOMIC DNA]</scope>
    <source>
        <strain evidence="8 9">Red1</strain>
    </source>
</reference>
<dbReference type="KEGG" id="gsb:GSUB_13100"/>
<dbReference type="EMBL" id="CP010311">
    <property type="protein sequence ID" value="AJF07310.1"/>
    <property type="molecule type" value="Genomic_DNA"/>
</dbReference>
<dbReference type="GO" id="GO:0042274">
    <property type="term" value="P:ribosomal small subunit biogenesis"/>
    <property type="evidence" value="ECO:0007669"/>
    <property type="project" value="UniProtKB-UniRule"/>
</dbReference>
<dbReference type="InterPro" id="IPR011961">
    <property type="entry name" value="RimM"/>
</dbReference>
<dbReference type="HAMAP" id="MF_00014">
    <property type="entry name" value="Ribosome_mat_RimM"/>
    <property type="match status" value="1"/>
</dbReference>
<dbReference type="SUPFAM" id="SSF50346">
    <property type="entry name" value="PRC-barrel domain"/>
    <property type="match status" value="1"/>
</dbReference>
<evidence type="ECO:0000259" key="6">
    <source>
        <dbReference type="Pfam" id="PF01782"/>
    </source>
</evidence>
<evidence type="ECO:0000313" key="8">
    <source>
        <dbReference type="EMBL" id="AJF07310.1"/>
    </source>
</evidence>
<evidence type="ECO:0000256" key="2">
    <source>
        <dbReference type="ARBA" id="ARBA00022517"/>
    </source>
</evidence>
<name>A0A0B5FT26_9BACT</name>
<dbReference type="PANTHER" id="PTHR33692">
    <property type="entry name" value="RIBOSOME MATURATION FACTOR RIMM"/>
    <property type="match status" value="1"/>
</dbReference>
<dbReference type="Pfam" id="PF24986">
    <property type="entry name" value="PRC_RimM"/>
    <property type="match status" value="1"/>
</dbReference>
<protein>
    <recommendedName>
        <fullName evidence="5">Ribosome maturation factor RimM</fullName>
    </recommendedName>
</protein>
<dbReference type="AlphaFoldDB" id="A0A0B5FT26"/>
<evidence type="ECO:0000313" key="9">
    <source>
        <dbReference type="Proteomes" id="UP000035036"/>
    </source>
</evidence>
<keyword evidence="2 5" id="KW-0690">Ribosome biogenesis</keyword>
<evidence type="ECO:0000256" key="3">
    <source>
        <dbReference type="ARBA" id="ARBA00022552"/>
    </source>
</evidence>
<comment type="subcellular location">
    <subcellularLocation>
        <location evidence="5">Cytoplasm</location>
    </subcellularLocation>
</comment>
<keyword evidence="4 5" id="KW-0143">Chaperone</keyword>
<dbReference type="InterPro" id="IPR056792">
    <property type="entry name" value="PRC_RimM"/>
</dbReference>
<dbReference type="InterPro" id="IPR002676">
    <property type="entry name" value="RimM_N"/>
</dbReference>
<dbReference type="SUPFAM" id="SSF50447">
    <property type="entry name" value="Translation proteins"/>
    <property type="match status" value="1"/>
</dbReference>
<dbReference type="Pfam" id="PF01782">
    <property type="entry name" value="RimM"/>
    <property type="match status" value="1"/>
</dbReference>
<dbReference type="RefSeq" id="WP_040201185.1">
    <property type="nucleotide sequence ID" value="NZ_CP010311.1"/>
</dbReference>